<dbReference type="AlphaFoldDB" id="A0AAV8ZAF9"/>
<dbReference type="EMBL" id="JANEYF010001618">
    <property type="protein sequence ID" value="KAJ8961336.1"/>
    <property type="molecule type" value="Genomic_DNA"/>
</dbReference>
<dbReference type="PROSITE" id="PS50096">
    <property type="entry name" value="IQ"/>
    <property type="match status" value="1"/>
</dbReference>
<name>A0AAV8ZAF9_9CUCU</name>
<sequence length="93" mass="11544">MYRYACPNTNEWNYFQNHLKKTKRKPRKWLSRSEAAIIIQRAFRKYRKRKLLRILNRNVVRKFRPKDPARNLKQDRVLEMFTPLKNKLAKSHM</sequence>
<comment type="caution">
    <text evidence="1">The sequence shown here is derived from an EMBL/GenBank/DDBJ whole genome shotgun (WGS) entry which is preliminary data.</text>
</comment>
<organism evidence="1 2">
    <name type="scientific">Rhamnusium bicolor</name>
    <dbReference type="NCBI Taxonomy" id="1586634"/>
    <lineage>
        <taxon>Eukaryota</taxon>
        <taxon>Metazoa</taxon>
        <taxon>Ecdysozoa</taxon>
        <taxon>Arthropoda</taxon>
        <taxon>Hexapoda</taxon>
        <taxon>Insecta</taxon>
        <taxon>Pterygota</taxon>
        <taxon>Neoptera</taxon>
        <taxon>Endopterygota</taxon>
        <taxon>Coleoptera</taxon>
        <taxon>Polyphaga</taxon>
        <taxon>Cucujiformia</taxon>
        <taxon>Chrysomeloidea</taxon>
        <taxon>Cerambycidae</taxon>
        <taxon>Lepturinae</taxon>
        <taxon>Rhagiini</taxon>
        <taxon>Rhamnusium</taxon>
    </lineage>
</organism>
<evidence type="ECO:0000313" key="2">
    <source>
        <dbReference type="Proteomes" id="UP001162156"/>
    </source>
</evidence>
<evidence type="ECO:0000313" key="1">
    <source>
        <dbReference type="EMBL" id="KAJ8961336.1"/>
    </source>
</evidence>
<protein>
    <submittedName>
        <fullName evidence="1">Uncharacterized protein</fullName>
    </submittedName>
</protein>
<reference evidence="1" key="1">
    <citation type="journal article" date="2023" name="Insect Mol. Biol.">
        <title>Genome sequencing provides insights into the evolution of gene families encoding plant cell wall-degrading enzymes in longhorned beetles.</title>
        <authorList>
            <person name="Shin N.R."/>
            <person name="Okamura Y."/>
            <person name="Kirsch R."/>
            <person name="Pauchet Y."/>
        </authorList>
    </citation>
    <scope>NUCLEOTIDE SEQUENCE</scope>
    <source>
        <strain evidence="1">RBIC_L_NR</strain>
    </source>
</reference>
<accession>A0AAV8ZAF9</accession>
<keyword evidence="2" id="KW-1185">Reference proteome</keyword>
<gene>
    <name evidence="1" type="ORF">NQ314_005947</name>
</gene>
<dbReference type="Proteomes" id="UP001162156">
    <property type="component" value="Unassembled WGS sequence"/>
</dbReference>
<proteinExistence type="predicted"/>